<evidence type="ECO:0000313" key="3">
    <source>
        <dbReference type="Proteomes" id="UP000253647"/>
    </source>
</evidence>
<proteinExistence type="predicted"/>
<dbReference type="PROSITE" id="PS51186">
    <property type="entry name" value="GNAT"/>
    <property type="match status" value="1"/>
</dbReference>
<comment type="caution">
    <text evidence="2">The sequence shown here is derived from an EMBL/GenBank/DDBJ whole genome shotgun (WGS) entry which is preliminary data.</text>
</comment>
<feature type="domain" description="N-acetyltransferase" evidence="1">
    <location>
        <begin position="2"/>
        <end position="152"/>
    </location>
</feature>
<name>A0A368Y059_MARNT</name>
<evidence type="ECO:0000313" key="2">
    <source>
        <dbReference type="EMBL" id="RCW72197.1"/>
    </source>
</evidence>
<dbReference type="SUPFAM" id="SSF55729">
    <property type="entry name" value="Acyl-CoA N-acyltransferases (Nat)"/>
    <property type="match status" value="1"/>
</dbReference>
<protein>
    <recommendedName>
        <fullName evidence="1">N-acetyltransferase domain-containing protein</fullName>
    </recommendedName>
</protein>
<organism evidence="2 3">
    <name type="scientific">Marinobacter nauticus</name>
    <name type="common">Marinobacter hydrocarbonoclasticus</name>
    <name type="synonym">Marinobacter aquaeolei</name>
    <dbReference type="NCBI Taxonomy" id="2743"/>
    <lineage>
        <taxon>Bacteria</taxon>
        <taxon>Pseudomonadati</taxon>
        <taxon>Pseudomonadota</taxon>
        <taxon>Gammaproteobacteria</taxon>
        <taxon>Pseudomonadales</taxon>
        <taxon>Marinobacteraceae</taxon>
        <taxon>Marinobacter</taxon>
    </lineage>
</organism>
<dbReference type="InterPro" id="IPR000182">
    <property type="entry name" value="GNAT_dom"/>
</dbReference>
<evidence type="ECO:0000259" key="1">
    <source>
        <dbReference type="PROSITE" id="PS51186"/>
    </source>
</evidence>
<dbReference type="AlphaFoldDB" id="A0A368Y059"/>
<dbReference type="InterPro" id="IPR016181">
    <property type="entry name" value="Acyl_CoA_acyltransferase"/>
</dbReference>
<reference evidence="2 3" key="1">
    <citation type="submission" date="2018-07" db="EMBL/GenBank/DDBJ databases">
        <title>Freshwater and sediment microbial communities from various areas in North America, analyzing microbe dynamics in response to fracking.</title>
        <authorList>
            <person name="Lamendella R."/>
        </authorList>
    </citation>
    <scope>NUCLEOTIDE SEQUENCE [LARGE SCALE GENOMIC DNA]</scope>
    <source>
        <strain evidence="2 3">105B</strain>
    </source>
</reference>
<sequence length="355" mass="40627">MAEIKPYDDQRHREQVLNLFADVAFKRDIWSYQFQENPGARDRGFAPVVAEENGSVVGFNGVVPVSILWNGRPTQAMWSCDFKVSERQRGKGVGRLIKVELAQRSPILMSFGISPVAAIVLQRMGWRASDQVHFLRKIRQPRSARDWALMLLQFCTRLVNRPVQSGHMRASLLQQLPPREQIDELWEAVAQGYDKVVVRDWAYLDWRYQRHPFAQYSFLEVRDENDSLKALGVVRADDRQVRLVDYIGPAASAALKSAVVEAMLRQWPNAASYSAMTSDLELKQVMKAHGFYQGREQPRFFVWESPKRVSSSGDCTSGWFIMGGDSDGELLQSAREAWNEERINKDDDGCRLKTL</sequence>
<dbReference type="Proteomes" id="UP000253647">
    <property type="component" value="Unassembled WGS sequence"/>
</dbReference>
<accession>A0A368Y059</accession>
<dbReference type="EMBL" id="QPJI01000003">
    <property type="protein sequence ID" value="RCW72197.1"/>
    <property type="molecule type" value="Genomic_DNA"/>
</dbReference>
<gene>
    <name evidence="2" type="ORF">DET61_103157</name>
</gene>
<dbReference type="Gene3D" id="3.40.630.30">
    <property type="match status" value="1"/>
</dbReference>
<dbReference type="GO" id="GO:0016747">
    <property type="term" value="F:acyltransferase activity, transferring groups other than amino-acyl groups"/>
    <property type="evidence" value="ECO:0007669"/>
    <property type="project" value="InterPro"/>
</dbReference>
<dbReference type="GeneID" id="43474222"/>
<dbReference type="RefSeq" id="WP_014421314.1">
    <property type="nucleotide sequence ID" value="NZ_CALIOX010000005.1"/>
</dbReference>